<sequence>MPKSSKKGGSSPLMRPDADAVSLHSTHADSGFGGSSSSAAASNRHAAFLDADDDAPELFLDSDDLPPLYTDVVNEDGEPAEDGLQAPGQVQGQGQVQREHQGQRASGPNNAPGMHRFMYPINAPSEPQKWRYDMMPRLGNGSARDNARLLAHMVEEWAAIPPRPYVQLRGTHNQTVDKDGKKETREVVDFDLKVELTPYLYSDARTYESWREISSPANNSKARRGTVFKCKAPIATGPPRLTDDEEQQQALSAGESDETPNYKDWCQRYIEDPSKLRAFQLERRMTGFDYKRVRSMLETLVRRTNYHGGLQISFPTEEVGQVFYSDHRFNRWRVNKWIQALCVLTLTIIFTWPYLFFATKRYEVITVNWPFSRTDLEGQKDYVSLTEDQWYNMWARAINNAVLGKRQGTLDQEDLRQAEGSAPNFEPTGNTTVDGALGFVRAGINAMNQVNRQRGWGNNC</sequence>
<organism evidence="3 4">
    <name type="scientific">Sporothrix bragantina</name>
    <dbReference type="NCBI Taxonomy" id="671064"/>
    <lineage>
        <taxon>Eukaryota</taxon>
        <taxon>Fungi</taxon>
        <taxon>Dikarya</taxon>
        <taxon>Ascomycota</taxon>
        <taxon>Pezizomycotina</taxon>
        <taxon>Sordariomycetes</taxon>
        <taxon>Sordariomycetidae</taxon>
        <taxon>Ophiostomatales</taxon>
        <taxon>Ophiostomataceae</taxon>
        <taxon>Sporothrix</taxon>
    </lineage>
</organism>
<keyword evidence="2" id="KW-0472">Membrane</keyword>
<evidence type="ECO:0000313" key="4">
    <source>
        <dbReference type="Proteomes" id="UP001642406"/>
    </source>
</evidence>
<proteinExistence type="predicted"/>
<evidence type="ECO:0008006" key="5">
    <source>
        <dbReference type="Google" id="ProtNLM"/>
    </source>
</evidence>
<reference evidence="3 4" key="1">
    <citation type="submission" date="2024-01" db="EMBL/GenBank/DDBJ databases">
        <authorList>
            <person name="Allen C."/>
            <person name="Tagirdzhanova G."/>
        </authorList>
    </citation>
    <scope>NUCLEOTIDE SEQUENCE [LARGE SCALE GENOMIC DNA]</scope>
</reference>
<feature type="transmembrane region" description="Helical" evidence="2">
    <location>
        <begin position="337"/>
        <end position="357"/>
    </location>
</feature>
<gene>
    <name evidence="3" type="ORF">SBRCBS47491_004464</name>
</gene>
<keyword evidence="4" id="KW-1185">Reference proteome</keyword>
<dbReference type="PANTHER" id="PTHR37848:SF1">
    <property type="entry name" value="SUN DOMAIN-CONTAINING PROTEIN"/>
    <property type="match status" value="1"/>
</dbReference>
<evidence type="ECO:0000256" key="2">
    <source>
        <dbReference type="SAM" id="Phobius"/>
    </source>
</evidence>
<feature type="compositionally biased region" description="Low complexity" evidence="1">
    <location>
        <begin position="83"/>
        <end position="96"/>
    </location>
</feature>
<name>A0ABP0BP82_9PEZI</name>
<feature type="region of interest" description="Disordered" evidence="1">
    <location>
        <begin position="233"/>
        <end position="259"/>
    </location>
</feature>
<dbReference type="Proteomes" id="UP001642406">
    <property type="component" value="Unassembled WGS sequence"/>
</dbReference>
<accession>A0ABP0BP82</accession>
<feature type="region of interest" description="Disordered" evidence="1">
    <location>
        <begin position="1"/>
        <end position="42"/>
    </location>
</feature>
<comment type="caution">
    <text evidence="3">The sequence shown here is derived from an EMBL/GenBank/DDBJ whole genome shotgun (WGS) entry which is preliminary data.</text>
</comment>
<protein>
    <recommendedName>
        <fullName evidence="5">ABC transporter</fullName>
    </recommendedName>
</protein>
<keyword evidence="2" id="KW-1133">Transmembrane helix</keyword>
<evidence type="ECO:0000313" key="3">
    <source>
        <dbReference type="EMBL" id="CAK7221250.1"/>
    </source>
</evidence>
<evidence type="ECO:0000256" key="1">
    <source>
        <dbReference type="SAM" id="MobiDB-lite"/>
    </source>
</evidence>
<keyword evidence="2" id="KW-0812">Transmembrane</keyword>
<dbReference type="EMBL" id="CAWUHC010000034">
    <property type="protein sequence ID" value="CAK7221250.1"/>
    <property type="molecule type" value="Genomic_DNA"/>
</dbReference>
<feature type="region of interest" description="Disordered" evidence="1">
    <location>
        <begin position="56"/>
        <end position="114"/>
    </location>
</feature>
<dbReference type="PANTHER" id="PTHR37848">
    <property type="entry name" value="EXPRESSED PROTEIN"/>
    <property type="match status" value="1"/>
</dbReference>